<evidence type="ECO:0000313" key="17">
    <source>
        <dbReference type="EMBL" id="SDM69915.1"/>
    </source>
</evidence>
<dbReference type="GO" id="GO:0006098">
    <property type="term" value="P:pentose-phosphate shunt"/>
    <property type="evidence" value="ECO:0007669"/>
    <property type="project" value="TreeGrafter"/>
</dbReference>
<evidence type="ECO:0000256" key="6">
    <source>
        <dbReference type="ARBA" id="ARBA00002931"/>
    </source>
</evidence>
<evidence type="ECO:0000256" key="4">
    <source>
        <dbReference type="ARBA" id="ARBA00001946"/>
    </source>
</evidence>
<organism evidence="17 19">
    <name type="scientific">Cryobacterium flavum</name>
    <dbReference type="NCBI Taxonomy" id="1424659"/>
    <lineage>
        <taxon>Bacteria</taxon>
        <taxon>Bacillati</taxon>
        <taxon>Actinomycetota</taxon>
        <taxon>Actinomycetes</taxon>
        <taxon>Micrococcales</taxon>
        <taxon>Microbacteriaceae</taxon>
        <taxon>Cryobacterium</taxon>
    </lineage>
</organism>
<name>A0A4R8VCY6_9MICO</name>
<reference evidence="18 20" key="2">
    <citation type="submission" date="2019-03" db="EMBL/GenBank/DDBJ databases">
        <title>Genomics of glacier-inhabiting Cryobacterium strains.</title>
        <authorList>
            <person name="Liu Q."/>
            <person name="Xin Y.-H."/>
        </authorList>
    </citation>
    <scope>NUCLEOTIDE SEQUENCE [LARGE SCALE GENOMIC DNA]</scope>
    <source>
        <strain evidence="18 20">Hh8</strain>
    </source>
</reference>
<proteinExistence type="inferred from homology"/>
<keyword evidence="10" id="KW-0808">Transferase</keyword>
<evidence type="ECO:0000256" key="7">
    <source>
        <dbReference type="ARBA" id="ARBA00007131"/>
    </source>
</evidence>
<evidence type="ECO:0000259" key="16">
    <source>
        <dbReference type="SMART" id="SM00861"/>
    </source>
</evidence>
<comment type="subunit">
    <text evidence="8">Homodimer.</text>
</comment>
<dbReference type="EMBL" id="FNIB01000002">
    <property type="protein sequence ID" value="SDM69915.1"/>
    <property type="molecule type" value="Genomic_DNA"/>
</dbReference>
<evidence type="ECO:0000256" key="14">
    <source>
        <dbReference type="ARBA" id="ARBA00023052"/>
    </source>
</evidence>
<evidence type="ECO:0000256" key="1">
    <source>
        <dbReference type="ARBA" id="ARBA00001913"/>
    </source>
</evidence>
<keyword evidence="13" id="KW-0460">Magnesium</keyword>
<evidence type="ECO:0000256" key="12">
    <source>
        <dbReference type="ARBA" id="ARBA00022837"/>
    </source>
</evidence>
<dbReference type="Pfam" id="PF00456">
    <property type="entry name" value="Transketolase_N"/>
    <property type="match status" value="1"/>
</dbReference>
<dbReference type="AlphaFoldDB" id="A0A4R8VCY6"/>
<dbReference type="STRING" id="1424659.SAMN05216368_10240"/>
<gene>
    <name evidence="18" type="ORF">E3O21_05085</name>
    <name evidence="17" type="ORF">SAMN05216368_10240</name>
</gene>
<evidence type="ECO:0000256" key="10">
    <source>
        <dbReference type="ARBA" id="ARBA00022679"/>
    </source>
</evidence>
<dbReference type="Proteomes" id="UP000199639">
    <property type="component" value="Unassembled WGS sequence"/>
</dbReference>
<accession>A0A4R8VCY6</accession>
<dbReference type="SUPFAM" id="SSF52922">
    <property type="entry name" value="TK C-terminal domain-like"/>
    <property type="match status" value="1"/>
</dbReference>
<evidence type="ECO:0000256" key="3">
    <source>
        <dbReference type="ARBA" id="ARBA00001941"/>
    </source>
</evidence>
<keyword evidence="14" id="KW-0786">Thiamine pyrophosphate</keyword>
<comment type="cofactor">
    <cofactor evidence="4">
        <name>Mg(2+)</name>
        <dbReference type="ChEBI" id="CHEBI:18420"/>
    </cofactor>
</comment>
<evidence type="ECO:0000256" key="9">
    <source>
        <dbReference type="ARBA" id="ARBA00013152"/>
    </source>
</evidence>
<dbReference type="InterPro" id="IPR029061">
    <property type="entry name" value="THDP-binding"/>
</dbReference>
<dbReference type="FunFam" id="3.40.50.970:FF:000045">
    <property type="entry name" value="Transketolase"/>
    <property type="match status" value="1"/>
</dbReference>
<dbReference type="SMART" id="SM00861">
    <property type="entry name" value="Transket_pyr"/>
    <property type="match status" value="1"/>
</dbReference>
<evidence type="ECO:0000256" key="15">
    <source>
        <dbReference type="ARBA" id="ARBA00049473"/>
    </source>
</evidence>
<comment type="similarity">
    <text evidence="7">Belongs to the transketolase family.</text>
</comment>
<sequence>MTVNSRSVTIDADVDRSAEARAVAAATAIPAHVVQSKGHGHGGTAMALAPLSHVLYSRVMRHSPSNPHWVARDRFVLSAGHASLLLYVQLFLTGYGLTLDDIAASRTLGSRTPGHPEHGHTVGVEMSTGPLGQGVASAVGMAIAARKEAATFTPGSALLDHTVWAVAGDGCLQEGVSAEASSLAGTLGLENLVLIWDDNGVTIDGPTTDAFAEDVRARYRAYGWRVLEISDATDLDGIERMLRLAATRTGRPTLVAVSTTIGAPSAVFGGQPAAHSGGFGADELAAIKRSLGFEAHATLAQLVSPEALAFCRRAVQRGLDLEAGWGADFAAWAGSHPLAAQAWLAFHSGTDQAAATAALDAVVIAAPGTPVATRKTNGQVIQALTPALALWGGSADLSGSTNVTVPGTAVSATNPGGDSIHFGIREHAMAAILNGIALAGPWRPFGSTYLVFSDYLRPAMRLAALMRLPVLYVFTHDSVAVGEDGPTHQPVEQIASLRTVPRLAVIRPADAAETVAAWRRLVARPDGPAALLLSRQDVPVLGVRSGLDAGVAAGGYVTWQSGTGLDLALIATGSEVSVAIAAAEQLSADGLAVRVVSMPCVEWFADASPAYRDEVLPLAVHARVAVEAGRSDGWWRWVGPDGEVVGIDDFGESGSGPEIMALSGVTVEHVAAAARRALARGIR</sequence>
<dbReference type="InterPro" id="IPR009014">
    <property type="entry name" value="Transketo_C/PFOR_II"/>
</dbReference>
<dbReference type="Pfam" id="PF02779">
    <property type="entry name" value="Transket_pyr"/>
    <property type="match status" value="1"/>
</dbReference>
<dbReference type="PROSITE" id="PS00802">
    <property type="entry name" value="TRANSKETOLASE_2"/>
    <property type="match status" value="1"/>
</dbReference>
<dbReference type="InterPro" id="IPR005474">
    <property type="entry name" value="Transketolase_N"/>
</dbReference>
<evidence type="ECO:0000313" key="20">
    <source>
        <dbReference type="Proteomes" id="UP000298252"/>
    </source>
</evidence>
<evidence type="ECO:0000313" key="18">
    <source>
        <dbReference type="EMBL" id="TFB81221.1"/>
    </source>
</evidence>
<dbReference type="InterPro" id="IPR033247">
    <property type="entry name" value="Transketolase_fam"/>
</dbReference>
<comment type="function">
    <text evidence="6">Catalyzes the transfer of a two-carbon ketol group from a ketose donor to an aldose acceptor, via a covalent intermediate with the cofactor thiamine pyrophosphate.</text>
</comment>
<dbReference type="InterPro" id="IPR020826">
    <property type="entry name" value="Transketolase_BS"/>
</dbReference>
<keyword evidence="11" id="KW-0479">Metal-binding</keyword>
<comment type="catalytic activity">
    <reaction evidence="15">
        <text>D-sedoheptulose 7-phosphate + D-glyceraldehyde 3-phosphate = aldehydo-D-ribose 5-phosphate + D-xylulose 5-phosphate</text>
        <dbReference type="Rhea" id="RHEA:10508"/>
        <dbReference type="ChEBI" id="CHEBI:57483"/>
        <dbReference type="ChEBI" id="CHEBI:57737"/>
        <dbReference type="ChEBI" id="CHEBI:58273"/>
        <dbReference type="ChEBI" id="CHEBI:59776"/>
        <dbReference type="EC" id="2.2.1.1"/>
    </reaction>
</comment>
<comment type="cofactor">
    <cofactor evidence="3">
        <name>Co(2+)</name>
        <dbReference type="ChEBI" id="CHEBI:48828"/>
    </cofactor>
</comment>
<dbReference type="PANTHER" id="PTHR43522:SF2">
    <property type="entry name" value="TRANSKETOLASE 1-RELATED"/>
    <property type="match status" value="1"/>
</dbReference>
<dbReference type="PANTHER" id="PTHR43522">
    <property type="entry name" value="TRANSKETOLASE"/>
    <property type="match status" value="1"/>
</dbReference>
<protein>
    <recommendedName>
        <fullName evidence="9">transketolase</fullName>
        <ecNumber evidence="9">2.2.1.1</ecNumber>
    </recommendedName>
</protein>
<dbReference type="Gene3D" id="3.40.50.970">
    <property type="match status" value="2"/>
</dbReference>
<keyword evidence="20" id="KW-1185">Reference proteome</keyword>
<comment type="cofactor">
    <cofactor evidence="2">
        <name>Mn(2+)</name>
        <dbReference type="ChEBI" id="CHEBI:29035"/>
    </cofactor>
</comment>
<evidence type="ECO:0000256" key="5">
    <source>
        <dbReference type="ARBA" id="ARBA00001964"/>
    </source>
</evidence>
<dbReference type="InterPro" id="IPR005475">
    <property type="entry name" value="Transketolase-like_Pyr-bd"/>
</dbReference>
<dbReference type="GO" id="GO:0005829">
    <property type="term" value="C:cytosol"/>
    <property type="evidence" value="ECO:0007669"/>
    <property type="project" value="TreeGrafter"/>
</dbReference>
<dbReference type="EMBL" id="SOFD01000009">
    <property type="protein sequence ID" value="TFB81221.1"/>
    <property type="molecule type" value="Genomic_DNA"/>
</dbReference>
<comment type="cofactor">
    <cofactor evidence="5">
        <name>thiamine diphosphate</name>
        <dbReference type="ChEBI" id="CHEBI:58937"/>
    </cofactor>
</comment>
<dbReference type="InterPro" id="IPR055152">
    <property type="entry name" value="Transketolase-like_C_2"/>
</dbReference>
<feature type="domain" description="Transketolase-like pyrimidine-binding" evidence="16">
    <location>
        <begin position="371"/>
        <end position="540"/>
    </location>
</feature>
<reference evidence="17 19" key="1">
    <citation type="submission" date="2016-10" db="EMBL/GenBank/DDBJ databases">
        <authorList>
            <person name="Varghese N."/>
            <person name="Submissions S."/>
        </authorList>
    </citation>
    <scope>NUCLEOTIDE SEQUENCE [LARGE SCALE GENOMIC DNA]</scope>
    <source>
        <strain evidence="17 19">CGMCC 1.11215</strain>
    </source>
</reference>
<comment type="cofactor">
    <cofactor evidence="1">
        <name>Ca(2+)</name>
        <dbReference type="ChEBI" id="CHEBI:29108"/>
    </cofactor>
</comment>
<dbReference type="Proteomes" id="UP000298252">
    <property type="component" value="Unassembled WGS sequence"/>
</dbReference>
<dbReference type="GO" id="GO:0004802">
    <property type="term" value="F:transketolase activity"/>
    <property type="evidence" value="ECO:0007669"/>
    <property type="project" value="UniProtKB-EC"/>
</dbReference>
<dbReference type="SUPFAM" id="SSF52518">
    <property type="entry name" value="Thiamin diphosphate-binding fold (THDP-binding)"/>
    <property type="match status" value="2"/>
</dbReference>
<dbReference type="GO" id="GO:0000287">
    <property type="term" value="F:magnesium ion binding"/>
    <property type="evidence" value="ECO:0007669"/>
    <property type="project" value="UniProtKB-ARBA"/>
</dbReference>
<evidence type="ECO:0000313" key="19">
    <source>
        <dbReference type="Proteomes" id="UP000199639"/>
    </source>
</evidence>
<dbReference type="CDD" id="cd07033">
    <property type="entry name" value="TPP_PYR_DXS_TK_like"/>
    <property type="match status" value="1"/>
</dbReference>
<evidence type="ECO:0000256" key="11">
    <source>
        <dbReference type="ARBA" id="ARBA00022723"/>
    </source>
</evidence>
<dbReference type="Pfam" id="PF22613">
    <property type="entry name" value="Transketolase_C_1"/>
    <property type="match status" value="1"/>
</dbReference>
<dbReference type="FunFam" id="3.40.50.920:FF:000003">
    <property type="entry name" value="Transketolase"/>
    <property type="match status" value="1"/>
</dbReference>
<evidence type="ECO:0000256" key="13">
    <source>
        <dbReference type="ARBA" id="ARBA00022842"/>
    </source>
</evidence>
<evidence type="ECO:0000256" key="2">
    <source>
        <dbReference type="ARBA" id="ARBA00001936"/>
    </source>
</evidence>
<dbReference type="CDD" id="cd02012">
    <property type="entry name" value="TPP_TK"/>
    <property type="match status" value="1"/>
</dbReference>
<dbReference type="EC" id="2.2.1.1" evidence="9"/>
<dbReference type="Gene3D" id="3.40.50.920">
    <property type="match status" value="1"/>
</dbReference>
<keyword evidence="12" id="KW-0106">Calcium</keyword>
<evidence type="ECO:0000256" key="8">
    <source>
        <dbReference type="ARBA" id="ARBA00011738"/>
    </source>
</evidence>